<name>A0A4Y2S7X6_ARAVE</name>
<keyword evidence="3" id="KW-1185">Reference proteome</keyword>
<feature type="chain" id="PRO_5021478443" description="Secreted protein" evidence="1">
    <location>
        <begin position="25"/>
        <end position="101"/>
    </location>
</feature>
<comment type="caution">
    <text evidence="2">The sequence shown here is derived from an EMBL/GenBank/DDBJ whole genome shotgun (WGS) entry which is preliminary data.</text>
</comment>
<evidence type="ECO:0000256" key="1">
    <source>
        <dbReference type="SAM" id="SignalP"/>
    </source>
</evidence>
<evidence type="ECO:0008006" key="4">
    <source>
        <dbReference type="Google" id="ProtNLM"/>
    </source>
</evidence>
<protein>
    <recommendedName>
        <fullName evidence="4">Secreted protein</fullName>
    </recommendedName>
</protein>
<evidence type="ECO:0000313" key="2">
    <source>
        <dbReference type="EMBL" id="GBN83983.1"/>
    </source>
</evidence>
<proteinExistence type="predicted"/>
<gene>
    <name evidence="2" type="ORF">AVEN_177950_1</name>
</gene>
<accession>A0A4Y2S7X6</accession>
<dbReference type="Proteomes" id="UP000499080">
    <property type="component" value="Unassembled WGS sequence"/>
</dbReference>
<reference evidence="2 3" key="1">
    <citation type="journal article" date="2019" name="Sci. Rep.">
        <title>Orb-weaving spider Araneus ventricosus genome elucidates the spidroin gene catalogue.</title>
        <authorList>
            <person name="Kono N."/>
            <person name="Nakamura H."/>
            <person name="Ohtoshi R."/>
            <person name="Moran D.A.P."/>
            <person name="Shinohara A."/>
            <person name="Yoshida Y."/>
            <person name="Fujiwara M."/>
            <person name="Mori M."/>
            <person name="Tomita M."/>
            <person name="Arakawa K."/>
        </authorList>
    </citation>
    <scope>NUCLEOTIDE SEQUENCE [LARGE SCALE GENOMIC DNA]</scope>
</reference>
<feature type="signal peptide" evidence="1">
    <location>
        <begin position="1"/>
        <end position="24"/>
    </location>
</feature>
<dbReference type="EMBL" id="BGPR01020168">
    <property type="protein sequence ID" value="GBN83983.1"/>
    <property type="molecule type" value="Genomic_DNA"/>
</dbReference>
<dbReference type="AlphaFoldDB" id="A0A4Y2S7X6"/>
<organism evidence="2 3">
    <name type="scientific">Araneus ventricosus</name>
    <name type="common">Orbweaver spider</name>
    <name type="synonym">Epeira ventricosa</name>
    <dbReference type="NCBI Taxonomy" id="182803"/>
    <lineage>
        <taxon>Eukaryota</taxon>
        <taxon>Metazoa</taxon>
        <taxon>Ecdysozoa</taxon>
        <taxon>Arthropoda</taxon>
        <taxon>Chelicerata</taxon>
        <taxon>Arachnida</taxon>
        <taxon>Araneae</taxon>
        <taxon>Araneomorphae</taxon>
        <taxon>Entelegynae</taxon>
        <taxon>Araneoidea</taxon>
        <taxon>Araneidae</taxon>
        <taxon>Araneus</taxon>
    </lineage>
</organism>
<sequence>MKLRGSSNMWLFFFFFVFTKCRRASFNLLPPASLDNLPVFPQTMSILYRFLSDTECIQGRTTQHFARSLGLAVFPDVLFAEHSVSVTLPKTFVPSFVVGTE</sequence>
<keyword evidence="1" id="KW-0732">Signal</keyword>
<evidence type="ECO:0000313" key="3">
    <source>
        <dbReference type="Proteomes" id="UP000499080"/>
    </source>
</evidence>